<dbReference type="PROSITE" id="PS50835">
    <property type="entry name" value="IG_LIKE"/>
    <property type="match status" value="1"/>
</dbReference>
<dbReference type="InterPro" id="IPR036179">
    <property type="entry name" value="Ig-like_dom_sf"/>
</dbReference>
<dbReference type="SMART" id="SM00409">
    <property type="entry name" value="IG"/>
    <property type="match status" value="2"/>
</dbReference>
<dbReference type="Proteomes" id="UP000031036">
    <property type="component" value="Unassembled WGS sequence"/>
</dbReference>
<protein>
    <submittedName>
        <fullName evidence="2">Titin</fullName>
    </submittedName>
</protein>
<dbReference type="EMBL" id="JPKZ01002700">
    <property type="protein sequence ID" value="KHN75459.1"/>
    <property type="molecule type" value="Genomic_DNA"/>
</dbReference>
<dbReference type="InterPro" id="IPR003598">
    <property type="entry name" value="Ig_sub2"/>
</dbReference>
<dbReference type="PANTHER" id="PTHR47633">
    <property type="entry name" value="IMMUNOGLOBULIN"/>
    <property type="match status" value="1"/>
</dbReference>
<reference evidence="2 3" key="1">
    <citation type="submission" date="2014-11" db="EMBL/GenBank/DDBJ databases">
        <title>Genetic blueprint of the zoonotic pathogen Toxocara canis.</title>
        <authorList>
            <person name="Zhu X.-Q."/>
            <person name="Korhonen P.K."/>
            <person name="Cai H."/>
            <person name="Young N.D."/>
            <person name="Nejsum P."/>
            <person name="von Samson-Himmelstjerna G."/>
            <person name="Boag P.R."/>
            <person name="Tan P."/>
            <person name="Li Q."/>
            <person name="Min J."/>
            <person name="Yang Y."/>
            <person name="Wang X."/>
            <person name="Fang X."/>
            <person name="Hall R.S."/>
            <person name="Hofmann A."/>
            <person name="Sternberg P.W."/>
            <person name="Jex A.R."/>
            <person name="Gasser R.B."/>
        </authorList>
    </citation>
    <scope>NUCLEOTIDE SEQUENCE [LARGE SCALE GENOMIC DNA]</scope>
    <source>
        <strain evidence="2">PN_DK_2014</strain>
    </source>
</reference>
<dbReference type="Gene3D" id="2.60.40.10">
    <property type="entry name" value="Immunoglobulins"/>
    <property type="match status" value="2"/>
</dbReference>
<dbReference type="InterPro" id="IPR003599">
    <property type="entry name" value="Ig_sub"/>
</dbReference>
<dbReference type="SUPFAM" id="SSF48726">
    <property type="entry name" value="Immunoglobulin"/>
    <property type="match status" value="3"/>
</dbReference>
<proteinExistence type="predicted"/>
<dbReference type="SMART" id="SM00408">
    <property type="entry name" value="IGc2"/>
    <property type="match status" value="1"/>
</dbReference>
<evidence type="ECO:0000259" key="1">
    <source>
        <dbReference type="PROSITE" id="PS50835"/>
    </source>
</evidence>
<feature type="domain" description="Ig-like" evidence="1">
    <location>
        <begin position="215"/>
        <end position="307"/>
    </location>
</feature>
<name>A0A0B2V1W2_TOXCA</name>
<organism evidence="2 3">
    <name type="scientific">Toxocara canis</name>
    <name type="common">Canine roundworm</name>
    <dbReference type="NCBI Taxonomy" id="6265"/>
    <lineage>
        <taxon>Eukaryota</taxon>
        <taxon>Metazoa</taxon>
        <taxon>Ecdysozoa</taxon>
        <taxon>Nematoda</taxon>
        <taxon>Chromadorea</taxon>
        <taxon>Rhabditida</taxon>
        <taxon>Spirurina</taxon>
        <taxon>Ascaridomorpha</taxon>
        <taxon>Ascaridoidea</taxon>
        <taxon>Toxocaridae</taxon>
        <taxon>Toxocara</taxon>
    </lineage>
</organism>
<dbReference type="InterPro" id="IPR013098">
    <property type="entry name" value="Ig_I-set"/>
</dbReference>
<dbReference type="InterPro" id="IPR007110">
    <property type="entry name" value="Ig-like_dom"/>
</dbReference>
<dbReference type="OrthoDB" id="6612025at2759"/>
<dbReference type="Pfam" id="PF07679">
    <property type="entry name" value="I-set"/>
    <property type="match status" value="2"/>
</dbReference>
<gene>
    <name evidence="2" type="primary">sls</name>
    <name evidence="2" type="ORF">Tcan_18342</name>
</gene>
<sequence length="495" mass="56055">MLMHVEGVRVEDVEDAREMKYRQDKSSQAPVFLTNTFQNFGCVSLTLNPTYPKDNAFGETRSTAQMTTVSTESLRLDTKHEQSLAQIGYLDSHQTFQNFGCVSLTLNPTYPEDAGTYTCVLKNAFGEARSTAQLTTVLTESLQLDTKHEQGVEDRQRKYDEKCSGGAETSTQFDVVRLKSVLVDTNHPESLRRIQEVEAMQPAKPEEEVYVPEKPVFTKQLSGPTEILKEGQSVHMDCMVQPINDPRLKMKWFLNGHPILFGSRIRTIHDFGYVGLEFLHVHPEDTGKYTCKASNAAGEAITEFTFECKPTDALLLDTQHQESWNQIQDIENRRPDESIYEEPEKMLPSFVVPLPSHLGEFQEGSPVHFEGQIQPTNENKLTVQWYHNGQPLVNAHRFRTMPGFGYVAHGILYAFPRIVASGPMLCEMNSSCLSRFNFDNCTIFSTILGDSQHLSSWEKIRILEQLKDKKEAEPEVAVGPHFVRQLNSITDPIEG</sequence>
<dbReference type="PANTHER" id="PTHR47633:SF4">
    <property type="entry name" value="MYOPALLADIN ISOFORM X1"/>
    <property type="match status" value="1"/>
</dbReference>
<evidence type="ECO:0000313" key="3">
    <source>
        <dbReference type="Proteomes" id="UP000031036"/>
    </source>
</evidence>
<dbReference type="FunFam" id="2.60.40.10:FF:000119">
    <property type="entry name" value="Sallimus, isoform P"/>
    <property type="match status" value="1"/>
</dbReference>
<evidence type="ECO:0000313" key="2">
    <source>
        <dbReference type="EMBL" id="KHN75459.1"/>
    </source>
</evidence>
<dbReference type="InterPro" id="IPR013783">
    <property type="entry name" value="Ig-like_fold"/>
</dbReference>
<dbReference type="AlphaFoldDB" id="A0A0B2V1W2"/>
<dbReference type="STRING" id="6265.A0A0B2V1W2"/>
<comment type="caution">
    <text evidence="2">The sequence shown here is derived from an EMBL/GenBank/DDBJ whole genome shotgun (WGS) entry which is preliminary data.</text>
</comment>
<keyword evidence="3" id="KW-1185">Reference proteome</keyword>
<accession>A0A0B2V1W2</accession>